<evidence type="ECO:0000313" key="2">
    <source>
        <dbReference type="Proteomes" id="UP000253728"/>
    </source>
</evidence>
<gene>
    <name evidence="1" type="ORF">NCTC5908_00965</name>
</gene>
<sequence length="96" mass="11031">MNPKKVKRSHLTKLTDLPNIGKATEADLIRLGMRMPHDLLGRNAYQMYDDLCRITGQKHDPCVIDVFLSIVDFINGGEPQDWWKFTAQRKAYLASI</sequence>
<reference evidence="1 2" key="1">
    <citation type="submission" date="2018-06" db="EMBL/GenBank/DDBJ databases">
        <authorList>
            <consortium name="Pathogen Informatics"/>
            <person name="Doyle S."/>
        </authorList>
    </citation>
    <scope>NUCLEOTIDE SEQUENCE [LARGE SCALE GENOMIC DNA]</scope>
    <source>
        <strain evidence="1 2">NCTC5908</strain>
    </source>
</reference>
<dbReference type="RefSeq" id="WP_005704403.1">
    <property type="nucleotide sequence ID" value="NZ_LS483485.1"/>
</dbReference>
<dbReference type="Pfam" id="PF11731">
    <property type="entry name" value="Cdd1"/>
    <property type="match status" value="1"/>
</dbReference>
<protein>
    <submittedName>
        <fullName evidence="1">Pathogenicity locus</fullName>
    </submittedName>
</protein>
<dbReference type="EMBL" id="UFSP01000001">
    <property type="protein sequence ID" value="SSY94685.1"/>
    <property type="molecule type" value="Genomic_DNA"/>
</dbReference>
<dbReference type="AlphaFoldDB" id="A0A336N3Z1"/>
<dbReference type="InterPro" id="IPR021725">
    <property type="entry name" value="Cdd1"/>
</dbReference>
<evidence type="ECO:0000313" key="1">
    <source>
        <dbReference type="EMBL" id="SSY94685.1"/>
    </source>
</evidence>
<accession>A0A336N3Z1</accession>
<proteinExistence type="predicted"/>
<organism evidence="1 2">
    <name type="scientific">Aggregatibacter aphrophilus</name>
    <name type="common">Haemophilus aphrophilus</name>
    <dbReference type="NCBI Taxonomy" id="732"/>
    <lineage>
        <taxon>Bacteria</taxon>
        <taxon>Pseudomonadati</taxon>
        <taxon>Pseudomonadota</taxon>
        <taxon>Gammaproteobacteria</taxon>
        <taxon>Pasteurellales</taxon>
        <taxon>Pasteurellaceae</taxon>
        <taxon>Aggregatibacter</taxon>
    </lineage>
</organism>
<dbReference type="Gene3D" id="1.10.150.20">
    <property type="entry name" value="5' to 3' exonuclease, C-terminal subdomain"/>
    <property type="match status" value="1"/>
</dbReference>
<dbReference type="GeneID" id="49634730"/>
<dbReference type="Proteomes" id="UP000253728">
    <property type="component" value="Unassembled WGS sequence"/>
</dbReference>
<name>A0A336N3Z1_AGGAP</name>